<evidence type="ECO:0000256" key="1">
    <source>
        <dbReference type="SAM" id="MobiDB-lite"/>
    </source>
</evidence>
<name>A0AAD7HV25_9AGAR</name>
<comment type="caution">
    <text evidence="2">The sequence shown here is derived from an EMBL/GenBank/DDBJ whole genome shotgun (WGS) entry which is preliminary data.</text>
</comment>
<evidence type="ECO:0000313" key="3">
    <source>
        <dbReference type="Proteomes" id="UP001215598"/>
    </source>
</evidence>
<keyword evidence="3" id="KW-1185">Reference proteome</keyword>
<accession>A0AAD7HV25</accession>
<gene>
    <name evidence="2" type="ORF">B0H16DRAFT_1587498</name>
</gene>
<evidence type="ECO:0000313" key="2">
    <source>
        <dbReference type="EMBL" id="KAJ7729005.1"/>
    </source>
</evidence>
<feature type="compositionally biased region" description="Polar residues" evidence="1">
    <location>
        <begin position="131"/>
        <end position="142"/>
    </location>
</feature>
<feature type="region of interest" description="Disordered" evidence="1">
    <location>
        <begin position="73"/>
        <end position="149"/>
    </location>
</feature>
<protein>
    <submittedName>
        <fullName evidence="2">Uncharacterized protein</fullName>
    </submittedName>
</protein>
<reference evidence="2" key="1">
    <citation type="submission" date="2023-03" db="EMBL/GenBank/DDBJ databases">
        <title>Massive genome expansion in bonnet fungi (Mycena s.s.) driven by repeated elements and novel gene families across ecological guilds.</title>
        <authorList>
            <consortium name="Lawrence Berkeley National Laboratory"/>
            <person name="Harder C.B."/>
            <person name="Miyauchi S."/>
            <person name="Viragh M."/>
            <person name="Kuo A."/>
            <person name="Thoen E."/>
            <person name="Andreopoulos B."/>
            <person name="Lu D."/>
            <person name="Skrede I."/>
            <person name="Drula E."/>
            <person name="Henrissat B."/>
            <person name="Morin E."/>
            <person name="Kohler A."/>
            <person name="Barry K."/>
            <person name="LaButti K."/>
            <person name="Morin E."/>
            <person name="Salamov A."/>
            <person name="Lipzen A."/>
            <person name="Mereny Z."/>
            <person name="Hegedus B."/>
            <person name="Baldrian P."/>
            <person name="Stursova M."/>
            <person name="Weitz H."/>
            <person name="Taylor A."/>
            <person name="Grigoriev I.V."/>
            <person name="Nagy L.G."/>
            <person name="Martin F."/>
            <person name="Kauserud H."/>
        </authorList>
    </citation>
    <scope>NUCLEOTIDE SEQUENCE</scope>
    <source>
        <strain evidence="2">CBHHK182m</strain>
    </source>
</reference>
<dbReference type="EMBL" id="JARKIB010000168">
    <property type="protein sequence ID" value="KAJ7729005.1"/>
    <property type="molecule type" value="Genomic_DNA"/>
</dbReference>
<dbReference type="Proteomes" id="UP001215598">
    <property type="component" value="Unassembled WGS sequence"/>
</dbReference>
<feature type="compositionally biased region" description="Low complexity" evidence="1">
    <location>
        <begin position="106"/>
        <end position="115"/>
    </location>
</feature>
<proteinExistence type="predicted"/>
<feature type="compositionally biased region" description="Low complexity" evidence="1">
    <location>
        <begin position="73"/>
        <end position="83"/>
    </location>
</feature>
<sequence length="149" mass="15705">MRGVAWTSRGLHIHLAFPLAVSLHTLSYLYSPFLRTLSSHCQPRRGAAGHAWMSRMLPKPCCQLRQADTQLVSRRAAAALSSPSPAPPSSSHRPPEPSADVSPTTRRGCAAAASSRRGHACVDVDAPIAGATQSRSARTPSCSRRGGGG</sequence>
<organism evidence="2 3">
    <name type="scientific">Mycena metata</name>
    <dbReference type="NCBI Taxonomy" id="1033252"/>
    <lineage>
        <taxon>Eukaryota</taxon>
        <taxon>Fungi</taxon>
        <taxon>Dikarya</taxon>
        <taxon>Basidiomycota</taxon>
        <taxon>Agaricomycotina</taxon>
        <taxon>Agaricomycetes</taxon>
        <taxon>Agaricomycetidae</taxon>
        <taxon>Agaricales</taxon>
        <taxon>Marasmiineae</taxon>
        <taxon>Mycenaceae</taxon>
        <taxon>Mycena</taxon>
    </lineage>
</organism>
<dbReference type="AlphaFoldDB" id="A0AAD7HV25"/>